<organism evidence="2 3">
    <name type="scientific">Mycobacterium marseillense</name>
    <dbReference type="NCBI Taxonomy" id="701042"/>
    <lineage>
        <taxon>Bacteria</taxon>
        <taxon>Bacillati</taxon>
        <taxon>Actinomycetota</taxon>
        <taxon>Actinomycetes</taxon>
        <taxon>Mycobacteriales</taxon>
        <taxon>Mycobacteriaceae</taxon>
        <taxon>Mycobacterium</taxon>
        <taxon>Mycobacterium avium complex (MAC)</taxon>
    </lineage>
</organism>
<evidence type="ECO:0000313" key="2">
    <source>
        <dbReference type="EMBL" id="BBY11007.1"/>
    </source>
</evidence>
<keyword evidence="1" id="KW-1133">Transmembrane helix</keyword>
<protein>
    <submittedName>
        <fullName evidence="2">Uncharacterized protein</fullName>
    </submittedName>
</protein>
<accession>A0ABM7JB41</accession>
<keyword evidence="3" id="KW-1185">Reference proteome</keyword>
<name>A0ABM7JB41_9MYCO</name>
<gene>
    <name evidence="2" type="ORF">MMARJ_17470</name>
</gene>
<evidence type="ECO:0000256" key="1">
    <source>
        <dbReference type="SAM" id="Phobius"/>
    </source>
</evidence>
<dbReference type="Proteomes" id="UP000466831">
    <property type="component" value="Chromosome"/>
</dbReference>
<feature type="transmembrane region" description="Helical" evidence="1">
    <location>
        <begin position="46"/>
        <end position="67"/>
    </location>
</feature>
<evidence type="ECO:0000313" key="3">
    <source>
        <dbReference type="Proteomes" id="UP000466831"/>
    </source>
</evidence>
<keyword evidence="1" id="KW-0812">Transmembrane</keyword>
<proteinExistence type="predicted"/>
<reference evidence="2 3" key="1">
    <citation type="journal article" date="2019" name="Emerg. Microbes Infect.">
        <title>Comprehensive subspecies identification of 175 nontuberculous mycobacteria species based on 7547 genomic profiles.</title>
        <authorList>
            <person name="Matsumoto Y."/>
            <person name="Kinjo T."/>
            <person name="Motooka D."/>
            <person name="Nabeya D."/>
            <person name="Jung N."/>
            <person name="Uechi K."/>
            <person name="Horii T."/>
            <person name="Iida T."/>
            <person name="Fujita J."/>
            <person name="Nakamura S."/>
        </authorList>
    </citation>
    <scope>NUCLEOTIDE SEQUENCE [LARGE SCALE GENOMIC DNA]</scope>
    <source>
        <strain evidence="2 3">JCM 17324</strain>
    </source>
</reference>
<keyword evidence="1" id="KW-0472">Membrane</keyword>
<dbReference type="RefSeq" id="WP_139799179.1">
    <property type="nucleotide sequence ID" value="NZ_AP022584.1"/>
</dbReference>
<feature type="transmembrane region" description="Helical" evidence="1">
    <location>
        <begin position="12"/>
        <end position="34"/>
    </location>
</feature>
<sequence>MVPKPTRTRGVWFWAIAAAAASLIVLFAGSQIAHDRGQSVEWYTGFGQWLGALSSFIAAVVALWIAVSDRRHVEKQLLADLAREAGLVRVTADIFYERDATNAPIRMAGVKANNRRTGRIFEIEVTRFVMGGREVSPLRLSSVELHPKPKGSYYTAADLPHLSIESDQSLYLYPNELPNNPADYVALAYTDSSGRRWQVDTDGKVVQRVI</sequence>
<dbReference type="EMBL" id="AP022584">
    <property type="protein sequence ID" value="BBY11007.1"/>
    <property type="molecule type" value="Genomic_DNA"/>
</dbReference>